<sequence length="382" mass="42869">MWQIGISRKIGGDGDPKFDEEEEIVTGNIKIGDWVSQDLGKTMDPWDASIGTIAYMSPERIETVQEAYHLHKPFPGIGHHYAPNSSDASRVNFLLDVSMESEYENEDEECEGSICKIALRTCPLSSEDRSTYSIEKRRLDAFKKSWDEPLEEIEALKHEHRRELHLHGAKEVRPQAFTLLASQSRTRYGIQLEWVELVAPTQSAYLSVHNYRVTCHCHLASRPDKAMLFSWIGASETCCFRSTSLSDETEVFNLTGASGSRRSNSTTFSDKAEVFNLTRMSGAWCSDLTSFSDENELFKSDGMTGCEWSLDQSDGMTVGEQRLGQSDGMTGDERTLMLHLGQALNQVRTITLAQPSGDRLDDDSLMSAAVFSSFSKSHFEKI</sequence>
<dbReference type="Proteomes" id="UP000233551">
    <property type="component" value="Unassembled WGS sequence"/>
</dbReference>
<keyword evidence="2" id="KW-1185">Reference proteome</keyword>
<accession>A0A2I0I1H2</accession>
<dbReference type="EMBL" id="PGOL01004304">
    <property type="protein sequence ID" value="PKI37805.1"/>
    <property type="molecule type" value="Genomic_DNA"/>
</dbReference>
<gene>
    <name evidence="1" type="ORF">CRG98_041816</name>
</gene>
<reference evidence="1 2" key="1">
    <citation type="submission" date="2017-11" db="EMBL/GenBank/DDBJ databases">
        <title>De-novo sequencing of pomegranate (Punica granatum L.) genome.</title>
        <authorList>
            <person name="Akparov Z."/>
            <person name="Amiraslanov A."/>
            <person name="Hajiyeva S."/>
            <person name="Abbasov M."/>
            <person name="Kaur K."/>
            <person name="Hamwieh A."/>
            <person name="Solovyev V."/>
            <person name="Salamov A."/>
            <person name="Braich B."/>
            <person name="Kosarev P."/>
            <person name="Mahmoud A."/>
            <person name="Hajiyev E."/>
            <person name="Babayeva S."/>
            <person name="Izzatullayeva V."/>
            <person name="Mammadov A."/>
            <person name="Mammadov A."/>
            <person name="Sharifova S."/>
            <person name="Ojaghi J."/>
            <person name="Eynullazada K."/>
            <person name="Bayramov B."/>
            <person name="Abdulazimova A."/>
            <person name="Shahmuradov I."/>
        </authorList>
    </citation>
    <scope>NUCLEOTIDE SEQUENCE [LARGE SCALE GENOMIC DNA]</scope>
    <source>
        <strain evidence="2">cv. AG2017</strain>
        <tissue evidence="1">Leaf</tissue>
    </source>
</reference>
<dbReference type="AlphaFoldDB" id="A0A2I0I1H2"/>
<dbReference type="STRING" id="22663.A0A2I0I1H2"/>
<organism evidence="1 2">
    <name type="scientific">Punica granatum</name>
    <name type="common">Pomegranate</name>
    <dbReference type="NCBI Taxonomy" id="22663"/>
    <lineage>
        <taxon>Eukaryota</taxon>
        <taxon>Viridiplantae</taxon>
        <taxon>Streptophyta</taxon>
        <taxon>Embryophyta</taxon>
        <taxon>Tracheophyta</taxon>
        <taxon>Spermatophyta</taxon>
        <taxon>Magnoliopsida</taxon>
        <taxon>eudicotyledons</taxon>
        <taxon>Gunneridae</taxon>
        <taxon>Pentapetalae</taxon>
        <taxon>rosids</taxon>
        <taxon>malvids</taxon>
        <taxon>Myrtales</taxon>
        <taxon>Lythraceae</taxon>
        <taxon>Punica</taxon>
    </lineage>
</organism>
<evidence type="ECO:0000313" key="1">
    <source>
        <dbReference type="EMBL" id="PKI37805.1"/>
    </source>
</evidence>
<name>A0A2I0I1H2_PUNGR</name>
<comment type="caution">
    <text evidence="1">The sequence shown here is derived from an EMBL/GenBank/DDBJ whole genome shotgun (WGS) entry which is preliminary data.</text>
</comment>
<proteinExistence type="predicted"/>
<evidence type="ECO:0000313" key="2">
    <source>
        <dbReference type="Proteomes" id="UP000233551"/>
    </source>
</evidence>
<evidence type="ECO:0008006" key="3">
    <source>
        <dbReference type="Google" id="ProtNLM"/>
    </source>
</evidence>
<protein>
    <recommendedName>
        <fullName evidence="3">Protein kinase domain-containing protein</fullName>
    </recommendedName>
</protein>